<evidence type="ECO:0000256" key="6">
    <source>
        <dbReference type="ARBA" id="ARBA00022737"/>
    </source>
</evidence>
<dbReference type="Pfam" id="PF03451">
    <property type="entry name" value="HELP"/>
    <property type="match status" value="1"/>
</dbReference>
<proteinExistence type="inferred from homology"/>
<dbReference type="InterPro" id="IPR015943">
    <property type="entry name" value="WD40/YVTN_repeat-like_dom_sf"/>
</dbReference>
<dbReference type="SMART" id="SM00320">
    <property type="entry name" value="WD40"/>
    <property type="match status" value="8"/>
</dbReference>
<keyword evidence="6" id="KW-0677">Repeat</keyword>
<dbReference type="PANTHER" id="PTHR13720">
    <property type="entry name" value="WD-40 REPEAT PROTEIN"/>
    <property type="match status" value="1"/>
</dbReference>
<feature type="repeat" description="WD" evidence="8">
    <location>
        <begin position="419"/>
        <end position="460"/>
    </location>
</feature>
<comment type="similarity">
    <text evidence="2">Belongs to the WD repeat EMAP family.</text>
</comment>
<dbReference type="Proteomes" id="UP001217089">
    <property type="component" value="Unassembled WGS sequence"/>
</dbReference>
<dbReference type="InterPro" id="IPR050630">
    <property type="entry name" value="WD_repeat_EMAP"/>
</dbReference>
<keyword evidence="3" id="KW-0963">Cytoplasm</keyword>
<dbReference type="Pfam" id="PF23409">
    <property type="entry name" value="Beta-prop_EML"/>
    <property type="match status" value="1"/>
</dbReference>
<evidence type="ECO:0000256" key="4">
    <source>
        <dbReference type="ARBA" id="ARBA00022574"/>
    </source>
</evidence>
<protein>
    <recommendedName>
        <fullName evidence="13">HELP domain-containing protein</fullName>
    </recommendedName>
</protein>
<evidence type="ECO:0000259" key="10">
    <source>
        <dbReference type="Pfam" id="PF23414"/>
    </source>
</evidence>
<dbReference type="InterPro" id="IPR036322">
    <property type="entry name" value="WD40_repeat_dom_sf"/>
</dbReference>
<dbReference type="InterPro" id="IPR055442">
    <property type="entry name" value="Beta-prop_EML-like_2nd"/>
</dbReference>
<comment type="subcellular location">
    <subcellularLocation>
        <location evidence="1">Cytoplasm</location>
        <location evidence="1">Cytoskeleton</location>
    </subcellularLocation>
</comment>
<evidence type="ECO:0000256" key="3">
    <source>
        <dbReference type="ARBA" id="ARBA00022490"/>
    </source>
</evidence>
<dbReference type="InterPro" id="IPR001680">
    <property type="entry name" value="WD40_rpt"/>
</dbReference>
<evidence type="ECO:0000256" key="7">
    <source>
        <dbReference type="ARBA" id="ARBA00023212"/>
    </source>
</evidence>
<feature type="domain" description="EML-like first beta-propeller" evidence="9">
    <location>
        <begin position="92"/>
        <end position="343"/>
    </location>
</feature>
<gene>
    <name evidence="11" type="ORF">KUTeg_014160</name>
</gene>
<dbReference type="EMBL" id="JARBDR010000657">
    <property type="protein sequence ID" value="KAJ8309286.1"/>
    <property type="molecule type" value="Genomic_DNA"/>
</dbReference>
<evidence type="ECO:0000256" key="5">
    <source>
        <dbReference type="ARBA" id="ARBA00022701"/>
    </source>
</evidence>
<evidence type="ECO:0000256" key="8">
    <source>
        <dbReference type="PROSITE-ProRule" id="PRU00221"/>
    </source>
</evidence>
<dbReference type="InterPro" id="IPR011047">
    <property type="entry name" value="Quinoprotein_ADH-like_sf"/>
</dbReference>
<name>A0ABQ9EYB1_TEGGR</name>
<keyword evidence="5" id="KW-0493">Microtubule</keyword>
<dbReference type="SUPFAM" id="SSF50978">
    <property type="entry name" value="WD40 repeat-like"/>
    <property type="match status" value="1"/>
</dbReference>
<reference evidence="11 12" key="1">
    <citation type="submission" date="2022-12" db="EMBL/GenBank/DDBJ databases">
        <title>Chromosome-level genome of Tegillarca granosa.</title>
        <authorList>
            <person name="Kim J."/>
        </authorList>
    </citation>
    <scope>NUCLEOTIDE SEQUENCE [LARGE SCALE GENOMIC DNA]</scope>
    <source>
        <strain evidence="11">Teg-2019</strain>
        <tissue evidence="11">Adductor muscle</tissue>
    </source>
</reference>
<evidence type="ECO:0000256" key="2">
    <source>
        <dbReference type="ARBA" id="ARBA00006489"/>
    </source>
</evidence>
<dbReference type="Pfam" id="PF23414">
    <property type="entry name" value="Beta-prop_EML_2"/>
    <property type="match status" value="1"/>
</dbReference>
<evidence type="ECO:0000313" key="12">
    <source>
        <dbReference type="Proteomes" id="UP001217089"/>
    </source>
</evidence>
<dbReference type="InterPro" id="IPR005108">
    <property type="entry name" value="HELP"/>
</dbReference>
<organism evidence="11 12">
    <name type="scientific">Tegillarca granosa</name>
    <name type="common">Malaysian cockle</name>
    <name type="synonym">Anadara granosa</name>
    <dbReference type="NCBI Taxonomy" id="220873"/>
    <lineage>
        <taxon>Eukaryota</taxon>
        <taxon>Metazoa</taxon>
        <taxon>Spiralia</taxon>
        <taxon>Lophotrochozoa</taxon>
        <taxon>Mollusca</taxon>
        <taxon>Bivalvia</taxon>
        <taxon>Autobranchia</taxon>
        <taxon>Pteriomorphia</taxon>
        <taxon>Arcoida</taxon>
        <taxon>Arcoidea</taxon>
        <taxon>Arcidae</taxon>
        <taxon>Tegillarca</taxon>
    </lineage>
</organism>
<dbReference type="PANTHER" id="PTHR13720:SF50">
    <property type="entry name" value="ECHINODERM MICROTUBULE-ASSOCIATED PROTEIN-LIKE 2"/>
    <property type="match status" value="1"/>
</dbReference>
<dbReference type="InterPro" id="IPR055439">
    <property type="entry name" value="Beta-prop_EML_1st"/>
</dbReference>
<dbReference type="PROSITE" id="PS50082">
    <property type="entry name" value="WD_REPEATS_2"/>
    <property type="match status" value="2"/>
</dbReference>
<keyword evidence="4 8" id="KW-0853">WD repeat</keyword>
<comment type="caution">
    <text evidence="11">The sequence shown here is derived from an EMBL/GenBank/DDBJ whole genome shotgun (WGS) entry which is preliminary data.</text>
</comment>
<dbReference type="Gene3D" id="2.130.10.10">
    <property type="entry name" value="YVTN repeat-like/Quinoprotein amine dehydrogenase"/>
    <property type="match status" value="2"/>
</dbReference>
<feature type="domain" description="EML-like second beta-propeller" evidence="10">
    <location>
        <begin position="359"/>
        <end position="601"/>
    </location>
</feature>
<evidence type="ECO:0000256" key="1">
    <source>
        <dbReference type="ARBA" id="ARBA00004245"/>
    </source>
</evidence>
<evidence type="ECO:0000259" key="9">
    <source>
        <dbReference type="Pfam" id="PF23409"/>
    </source>
</evidence>
<dbReference type="PROSITE" id="PS50294">
    <property type="entry name" value="WD_REPEATS_REGION"/>
    <property type="match status" value="1"/>
</dbReference>
<keyword evidence="12" id="KW-1185">Reference proteome</keyword>
<feature type="repeat" description="WD" evidence="8">
    <location>
        <begin position="567"/>
        <end position="602"/>
    </location>
</feature>
<dbReference type="SUPFAM" id="SSF50998">
    <property type="entry name" value="Quinoprotein alcohol dehydrogenase-like"/>
    <property type="match status" value="1"/>
</dbReference>
<keyword evidence="7" id="KW-0206">Cytoskeleton</keyword>
<accession>A0ABQ9EYB1</accession>
<evidence type="ECO:0008006" key="13">
    <source>
        <dbReference type="Google" id="ProtNLM"/>
    </source>
</evidence>
<evidence type="ECO:0000313" key="11">
    <source>
        <dbReference type="EMBL" id="KAJ8309286.1"/>
    </source>
</evidence>
<sequence>MYNVFLKFYFLTEEGYMKIYLRGRPIYLYAPSSIEQFDINDPEEPPNEQLQLEYVHGYRGRDARNNLFCLPSGEVIYFTAAIVVMHNLESDKQRHYIGHTDDVKCLAIHPDKVQIASGQVAGHDDHEGKPHVRIWNSQTLETIHVIGLGDFERAVCCVSFSKVDNGHQLVAVDDSNDHSSADPVLAAEFHPTQKNCIVSCGKGQITFWTLEAKKLNKKSGIFGKHDKPKFILSITFSKAGDVYSGDSNGNIFKWAKDPSGSFKITKSATGAHEAGVFFVYMMNDGTILSGGGKDRRIIQWDDSLKPTGAQGEVPEGFGGVRTITEDTDGNIVVGTTRNCLFKGSLEQLKVEVQGHMDELWGLAAHPTEPKFLTAGSDKLNTDPAHSCCIHPNGQVAAIGTETGSWMAMDLTNRNILCTFKDAAEQIECIQYSPDGAYLAAGSRDNGIYVYSVEDDGQKYSKVGKCSGHSSFVTHLDWSTDSKFIVRNVPSCDQETSASDLRDTEWATMSCTLNFNNAGIWPEGADGTDVNGCDRSHNQQLIASADDFGKVNLYRYPCSQPKATGHALRGHSSHVTNVAFLADDSKLISAGGGDMTVLQWTVL</sequence>